<evidence type="ECO:0000313" key="4">
    <source>
        <dbReference type="Proteomes" id="UP000683925"/>
    </source>
</evidence>
<dbReference type="EMBL" id="CAJJDP010000023">
    <property type="protein sequence ID" value="CAD8150425.1"/>
    <property type="molecule type" value="Genomic_DNA"/>
</dbReference>
<accession>A0A8S1TAZ7</accession>
<reference evidence="3" key="1">
    <citation type="submission" date="2021-01" db="EMBL/GenBank/DDBJ databases">
        <authorList>
            <consortium name="Genoscope - CEA"/>
            <person name="William W."/>
        </authorList>
    </citation>
    <scope>NUCLEOTIDE SEQUENCE</scope>
</reference>
<organism evidence="3 4">
    <name type="scientific">Paramecium octaurelia</name>
    <dbReference type="NCBI Taxonomy" id="43137"/>
    <lineage>
        <taxon>Eukaryota</taxon>
        <taxon>Sar</taxon>
        <taxon>Alveolata</taxon>
        <taxon>Ciliophora</taxon>
        <taxon>Intramacronucleata</taxon>
        <taxon>Oligohymenophorea</taxon>
        <taxon>Peniculida</taxon>
        <taxon>Parameciidae</taxon>
        <taxon>Paramecium</taxon>
    </lineage>
</organism>
<evidence type="ECO:0000259" key="2">
    <source>
        <dbReference type="Pfam" id="PF07912"/>
    </source>
</evidence>
<evidence type="ECO:0000256" key="1">
    <source>
        <dbReference type="ARBA" id="ARBA00022824"/>
    </source>
</evidence>
<evidence type="ECO:0000313" key="3">
    <source>
        <dbReference type="EMBL" id="CAD8150425.1"/>
    </source>
</evidence>
<dbReference type="OrthoDB" id="506431at2759"/>
<sequence length="125" mass="14418">MKMITFQNTIRIRKLSLVKIDRYYASPDKHFLHNFITQHNEAQKCAQNLLSRQIRIQIYSDKSESEDLFICLLCLRQKHLQGHSLTVLRGLFATQIDNAFGQFSFGKCVQLPTATANFNIVTGNL</sequence>
<keyword evidence="1" id="KW-0256">Endoplasmic reticulum</keyword>
<name>A0A8S1TAZ7_PAROT</name>
<protein>
    <recommendedName>
        <fullName evidence="2">ERp29 N-terminal domain-containing protein</fullName>
    </recommendedName>
</protein>
<gene>
    <name evidence="3" type="ORF">POCTA_138.1.T0230327</name>
</gene>
<dbReference type="InterPro" id="IPR012883">
    <property type="entry name" value="ERp29_N"/>
</dbReference>
<dbReference type="Proteomes" id="UP000683925">
    <property type="component" value="Unassembled WGS sequence"/>
</dbReference>
<feature type="domain" description="ERp29 N-terminal" evidence="2">
    <location>
        <begin position="3"/>
        <end position="65"/>
    </location>
</feature>
<dbReference type="AlphaFoldDB" id="A0A8S1TAZ7"/>
<proteinExistence type="predicted"/>
<dbReference type="Pfam" id="PF07912">
    <property type="entry name" value="ERp29_N"/>
    <property type="match status" value="1"/>
</dbReference>
<keyword evidence="4" id="KW-1185">Reference proteome</keyword>
<dbReference type="GO" id="GO:0005788">
    <property type="term" value="C:endoplasmic reticulum lumen"/>
    <property type="evidence" value="ECO:0007669"/>
    <property type="project" value="InterPro"/>
</dbReference>
<dbReference type="GO" id="GO:0009306">
    <property type="term" value="P:protein secretion"/>
    <property type="evidence" value="ECO:0007669"/>
    <property type="project" value="InterPro"/>
</dbReference>
<comment type="caution">
    <text evidence="3">The sequence shown here is derived from an EMBL/GenBank/DDBJ whole genome shotgun (WGS) entry which is preliminary data.</text>
</comment>